<protein>
    <recommendedName>
        <fullName evidence="3">protein-synthesizing GTPase</fullName>
        <ecNumber evidence="3">3.6.5.3</ecNumber>
    </recommendedName>
</protein>
<dbReference type="InterPro" id="IPR009001">
    <property type="entry name" value="Transl_elong_EF1A/Init_IF2_C"/>
</dbReference>
<dbReference type="InterPro" id="IPR050055">
    <property type="entry name" value="EF-Tu_GTPase"/>
</dbReference>
<evidence type="ECO:0000313" key="14">
    <source>
        <dbReference type="Proteomes" id="UP000274131"/>
    </source>
</evidence>
<evidence type="ECO:0000256" key="2">
    <source>
        <dbReference type="ARBA" id="ARBA00011245"/>
    </source>
</evidence>
<dbReference type="GO" id="GO:0005525">
    <property type="term" value="F:GTP binding"/>
    <property type="evidence" value="ECO:0007669"/>
    <property type="project" value="UniProtKB-KW"/>
</dbReference>
<dbReference type="Proteomes" id="UP000274131">
    <property type="component" value="Unassembled WGS sequence"/>
</dbReference>
<dbReference type="InterPro" id="IPR027417">
    <property type="entry name" value="P-loop_NTPase"/>
</dbReference>
<evidence type="ECO:0000256" key="9">
    <source>
        <dbReference type="ARBA" id="ARBA00022842"/>
    </source>
</evidence>
<dbReference type="NCBIfam" id="TIGR00231">
    <property type="entry name" value="small_GTP"/>
    <property type="match status" value="1"/>
</dbReference>
<dbReference type="Pfam" id="PF03143">
    <property type="entry name" value="GTP_EFTU_D3"/>
    <property type="match status" value="1"/>
</dbReference>
<dbReference type="AlphaFoldDB" id="A0A0N4V0Z5"/>
<dbReference type="InterPro" id="IPR000795">
    <property type="entry name" value="T_Tr_GTP-bd_dom"/>
</dbReference>
<evidence type="ECO:0000256" key="10">
    <source>
        <dbReference type="ARBA" id="ARBA00022917"/>
    </source>
</evidence>
<dbReference type="GO" id="GO:0046872">
    <property type="term" value="F:metal ion binding"/>
    <property type="evidence" value="ECO:0007669"/>
    <property type="project" value="UniProtKB-KW"/>
</dbReference>
<name>A0A0N4V0Z5_ENTVE</name>
<dbReference type="SUPFAM" id="SSF52540">
    <property type="entry name" value="P-loop containing nucleoside triphosphate hydrolases"/>
    <property type="match status" value="1"/>
</dbReference>
<dbReference type="PROSITE" id="PS00301">
    <property type="entry name" value="G_TR_1"/>
    <property type="match status" value="1"/>
</dbReference>
<keyword evidence="8" id="KW-0378">Hydrolase</keyword>
<keyword evidence="5" id="KW-0479">Metal-binding</keyword>
<evidence type="ECO:0000256" key="8">
    <source>
        <dbReference type="ARBA" id="ARBA00022801"/>
    </source>
</evidence>
<dbReference type="Pfam" id="PF03144">
    <property type="entry name" value="GTP_EFTU_D2"/>
    <property type="match status" value="1"/>
</dbReference>
<dbReference type="GO" id="GO:0070125">
    <property type="term" value="P:mitochondrial translational elongation"/>
    <property type="evidence" value="ECO:0007669"/>
    <property type="project" value="TreeGrafter"/>
</dbReference>
<dbReference type="InterPro" id="IPR009000">
    <property type="entry name" value="Transl_B-barrel_sf"/>
</dbReference>
<sequence length="441" mass="48956">MIIRYLMQNCLLRTTTPSVTLNFVTLSLRYLATSKGVVTLTKPNFNVGTIGHIDHGKTTLTAAITRVLSNKGNTKFMKFDDIDKAKEEKRRGITINIAHISYESEKRRYAHTDCPGHSDFIKNTICGASQMDAAILVIAATEGVMAQTKEHLVLAKQVGVRHIVVFINKTDLADPDIVSLVEMEALELLEQYGFEGDSVKVVKGSALAALENGDSKCIEDLLQALDEIPLPQRKDEMPFFMPVTSSIAVIGRGTVIIGTVEEGTLRKGEKLEIVSNKLQQAVASEIQVFGKTVKEVKAGEHCGILCKGIKVEDVGRGFWLGAPGTIQRSNICKVELYLLTEEENGRRIGIRSGYSDKVYCTTWDKAGRFVFDQEMLMPGEHCVSHLIFEKEIPLRPSLAFAVRDSGRRTVGRGVIREVLPPLNIKNFSDLKKYKEFSRTDH</sequence>
<organism evidence="15">
    <name type="scientific">Enterobius vermicularis</name>
    <name type="common">Human pinworm</name>
    <dbReference type="NCBI Taxonomy" id="51028"/>
    <lineage>
        <taxon>Eukaryota</taxon>
        <taxon>Metazoa</taxon>
        <taxon>Ecdysozoa</taxon>
        <taxon>Nematoda</taxon>
        <taxon>Chromadorea</taxon>
        <taxon>Rhabditida</taxon>
        <taxon>Spirurina</taxon>
        <taxon>Oxyuridomorpha</taxon>
        <taxon>Oxyuroidea</taxon>
        <taxon>Oxyuridae</taxon>
        <taxon>Enterobius</taxon>
    </lineage>
</organism>
<dbReference type="PANTHER" id="PTHR43721:SF2">
    <property type="entry name" value="ELONGATION FACTOR TU, MITOCHONDRIAL"/>
    <property type="match status" value="1"/>
</dbReference>
<dbReference type="Gene3D" id="2.40.30.10">
    <property type="entry name" value="Translation factors"/>
    <property type="match status" value="2"/>
</dbReference>
<accession>A0A0N4V0Z5</accession>
<dbReference type="InterPro" id="IPR004160">
    <property type="entry name" value="Transl_elong_EFTu/EF1A_C"/>
</dbReference>
<dbReference type="GO" id="GO:0003746">
    <property type="term" value="F:translation elongation factor activity"/>
    <property type="evidence" value="ECO:0007669"/>
    <property type="project" value="UniProtKB-KW"/>
</dbReference>
<dbReference type="InterPro" id="IPR041709">
    <property type="entry name" value="EF-Tu_GTP-bd"/>
</dbReference>
<evidence type="ECO:0000259" key="12">
    <source>
        <dbReference type="PROSITE" id="PS51722"/>
    </source>
</evidence>
<evidence type="ECO:0000313" key="13">
    <source>
        <dbReference type="EMBL" id="VDD88169.1"/>
    </source>
</evidence>
<dbReference type="PRINTS" id="PR00315">
    <property type="entry name" value="ELONGATNFCT"/>
</dbReference>
<dbReference type="EC" id="3.6.5.3" evidence="3"/>
<evidence type="ECO:0000313" key="15">
    <source>
        <dbReference type="WBParaSite" id="EVEC_0000360401-mRNA-1"/>
    </source>
</evidence>
<gene>
    <name evidence="13" type="ORF">EVEC_LOCUS3312</name>
</gene>
<evidence type="ECO:0000256" key="5">
    <source>
        <dbReference type="ARBA" id="ARBA00022723"/>
    </source>
</evidence>
<reference evidence="13 14" key="2">
    <citation type="submission" date="2018-10" db="EMBL/GenBank/DDBJ databases">
        <authorList>
            <consortium name="Pathogen Informatics"/>
        </authorList>
    </citation>
    <scope>NUCLEOTIDE SEQUENCE [LARGE SCALE GENOMIC DNA]</scope>
</reference>
<dbReference type="FunFam" id="2.40.30.10:FF:000085">
    <property type="entry name" value="Elongation factor Tu"/>
    <property type="match status" value="1"/>
</dbReference>
<dbReference type="FunFam" id="3.40.50.300:FF:000576">
    <property type="entry name" value="Elongation factor Tu"/>
    <property type="match status" value="1"/>
</dbReference>
<dbReference type="InterPro" id="IPR005225">
    <property type="entry name" value="Small_GTP-bd"/>
</dbReference>
<dbReference type="PROSITE" id="PS51722">
    <property type="entry name" value="G_TR_2"/>
    <property type="match status" value="1"/>
</dbReference>
<keyword evidence="6" id="KW-0547">Nucleotide-binding</keyword>
<dbReference type="GO" id="GO:0003924">
    <property type="term" value="F:GTPase activity"/>
    <property type="evidence" value="ECO:0007669"/>
    <property type="project" value="InterPro"/>
</dbReference>
<keyword evidence="9" id="KW-0460">Magnesium</keyword>
<keyword evidence="14" id="KW-1185">Reference proteome</keyword>
<reference evidence="15" key="1">
    <citation type="submission" date="2017-02" db="UniProtKB">
        <authorList>
            <consortium name="WormBaseParasite"/>
        </authorList>
    </citation>
    <scope>IDENTIFICATION</scope>
</reference>
<dbReference type="Pfam" id="PF00009">
    <property type="entry name" value="GTP_EFTU"/>
    <property type="match status" value="1"/>
</dbReference>
<evidence type="ECO:0000256" key="1">
    <source>
        <dbReference type="ARBA" id="ARBA00007249"/>
    </source>
</evidence>
<evidence type="ECO:0000256" key="3">
    <source>
        <dbReference type="ARBA" id="ARBA00011986"/>
    </source>
</evidence>
<keyword evidence="10" id="KW-0648">Protein biosynthesis</keyword>
<dbReference type="Gene3D" id="3.40.50.300">
    <property type="entry name" value="P-loop containing nucleotide triphosphate hydrolases"/>
    <property type="match status" value="1"/>
</dbReference>
<comment type="similarity">
    <text evidence="1">Belongs to the TRAFAC class translation factor GTPase superfamily. Classic translation factor GTPase family. EF-Tu/EF-1A subfamily.</text>
</comment>
<dbReference type="InterPro" id="IPR031157">
    <property type="entry name" value="G_TR_CS"/>
</dbReference>
<dbReference type="SUPFAM" id="SSF50465">
    <property type="entry name" value="EF-Tu/eEF-1alpha/eIF2-gamma C-terminal domain"/>
    <property type="match status" value="1"/>
</dbReference>
<keyword evidence="7" id="KW-0251">Elongation factor</keyword>
<dbReference type="STRING" id="51028.A0A0N4V0Z5"/>
<dbReference type="GO" id="GO:0005739">
    <property type="term" value="C:mitochondrion"/>
    <property type="evidence" value="ECO:0007669"/>
    <property type="project" value="TreeGrafter"/>
</dbReference>
<evidence type="ECO:0000256" key="11">
    <source>
        <dbReference type="ARBA" id="ARBA00023134"/>
    </source>
</evidence>
<evidence type="ECO:0000256" key="7">
    <source>
        <dbReference type="ARBA" id="ARBA00022768"/>
    </source>
</evidence>
<evidence type="ECO:0000256" key="6">
    <source>
        <dbReference type="ARBA" id="ARBA00022741"/>
    </source>
</evidence>
<comment type="subunit">
    <text evidence="2">Monomer.</text>
</comment>
<dbReference type="EMBL" id="UXUI01007560">
    <property type="protein sequence ID" value="VDD88169.1"/>
    <property type="molecule type" value="Genomic_DNA"/>
</dbReference>
<keyword evidence="4" id="KW-0963">Cytoplasm</keyword>
<dbReference type="PANTHER" id="PTHR43721">
    <property type="entry name" value="ELONGATION FACTOR TU-RELATED"/>
    <property type="match status" value="1"/>
</dbReference>
<dbReference type="WBParaSite" id="EVEC_0000360401-mRNA-1">
    <property type="protein sequence ID" value="EVEC_0000360401-mRNA-1"/>
    <property type="gene ID" value="EVEC_0000360401"/>
</dbReference>
<dbReference type="SUPFAM" id="SSF50447">
    <property type="entry name" value="Translation proteins"/>
    <property type="match status" value="1"/>
</dbReference>
<dbReference type="InterPro" id="IPR004161">
    <property type="entry name" value="EFTu-like_2"/>
</dbReference>
<dbReference type="OrthoDB" id="2067at2759"/>
<evidence type="ECO:0000256" key="4">
    <source>
        <dbReference type="ARBA" id="ARBA00022490"/>
    </source>
</evidence>
<proteinExistence type="inferred from homology"/>
<dbReference type="CDD" id="cd01884">
    <property type="entry name" value="EF_Tu"/>
    <property type="match status" value="1"/>
</dbReference>
<keyword evidence="11" id="KW-0342">GTP-binding</keyword>
<feature type="domain" description="Tr-type G" evidence="12">
    <location>
        <begin position="42"/>
        <end position="233"/>
    </location>
</feature>